<evidence type="ECO:0000313" key="3">
    <source>
        <dbReference type="Proteomes" id="UP000283841"/>
    </source>
</evidence>
<gene>
    <name evidence="2" type="ORF">C8Q69DRAFT_6807</name>
</gene>
<dbReference type="EMBL" id="RCNU01000001">
    <property type="protein sequence ID" value="RWQ98993.1"/>
    <property type="molecule type" value="Genomic_DNA"/>
</dbReference>
<proteinExistence type="predicted"/>
<dbReference type="GeneID" id="39603197"/>
<protein>
    <submittedName>
        <fullName evidence="2">Uncharacterized protein</fullName>
    </submittedName>
</protein>
<dbReference type="AlphaFoldDB" id="A0A443I4G4"/>
<name>A0A443I4G4_BYSSP</name>
<comment type="caution">
    <text evidence="2">The sequence shown here is derived from an EMBL/GenBank/DDBJ whole genome shotgun (WGS) entry which is preliminary data.</text>
</comment>
<organism evidence="2 3">
    <name type="scientific">Byssochlamys spectabilis</name>
    <name type="common">Paecilomyces variotii</name>
    <dbReference type="NCBI Taxonomy" id="264951"/>
    <lineage>
        <taxon>Eukaryota</taxon>
        <taxon>Fungi</taxon>
        <taxon>Dikarya</taxon>
        <taxon>Ascomycota</taxon>
        <taxon>Pezizomycotina</taxon>
        <taxon>Eurotiomycetes</taxon>
        <taxon>Eurotiomycetidae</taxon>
        <taxon>Eurotiales</taxon>
        <taxon>Thermoascaceae</taxon>
        <taxon>Paecilomyces</taxon>
    </lineage>
</organism>
<sequence>MPDSNLGNAPLQCAGEVFYLDQLPPGRIFIYASCSQFVTLLMPTPFIRVVSRLFVWKQTPFSFFPLIFNCLHFRFLHDLFYSPSVFSCSLLFSFSSCSDELVSRLECLPRLRPEPGACWIGNFSIILVSSGHRKIFIPIPPSKVAPQICVCAYTRQHTYVSYTSFLFSSCCLLNTTFKSASSLSTYNSAIELSYFLTRSWKIEVDYHFAKKRSVT</sequence>
<accession>A0A443I4G4</accession>
<evidence type="ECO:0000313" key="2">
    <source>
        <dbReference type="EMBL" id="RWQ98993.1"/>
    </source>
</evidence>
<keyword evidence="3" id="KW-1185">Reference proteome</keyword>
<evidence type="ECO:0000256" key="1">
    <source>
        <dbReference type="SAM" id="Phobius"/>
    </source>
</evidence>
<keyword evidence="1" id="KW-0812">Transmembrane</keyword>
<feature type="transmembrane region" description="Helical" evidence="1">
    <location>
        <begin position="28"/>
        <end position="47"/>
    </location>
</feature>
<reference evidence="2 3" key="1">
    <citation type="journal article" date="2018" name="Front. Microbiol.">
        <title>Genomic and genetic insights into a cosmopolitan fungus, Paecilomyces variotii (Eurotiales).</title>
        <authorList>
            <person name="Urquhart A.S."/>
            <person name="Mondo S.J."/>
            <person name="Makela M.R."/>
            <person name="Hane J.K."/>
            <person name="Wiebenga A."/>
            <person name="He G."/>
            <person name="Mihaltcheva S."/>
            <person name="Pangilinan J."/>
            <person name="Lipzen A."/>
            <person name="Barry K."/>
            <person name="de Vries R.P."/>
            <person name="Grigoriev I.V."/>
            <person name="Idnurm A."/>
        </authorList>
    </citation>
    <scope>NUCLEOTIDE SEQUENCE [LARGE SCALE GENOMIC DNA]</scope>
    <source>
        <strain evidence="2 3">CBS 101075</strain>
    </source>
</reference>
<dbReference type="VEuPathDB" id="FungiDB:C8Q69DRAFT_6807"/>
<dbReference type="Proteomes" id="UP000283841">
    <property type="component" value="Unassembled WGS sequence"/>
</dbReference>
<dbReference type="RefSeq" id="XP_028488638.1">
    <property type="nucleotide sequence ID" value="XM_028633920.1"/>
</dbReference>
<keyword evidence="1" id="KW-1133">Transmembrane helix</keyword>
<keyword evidence="1" id="KW-0472">Membrane</keyword>